<evidence type="ECO:0000256" key="1">
    <source>
        <dbReference type="SAM" id="MobiDB-lite"/>
    </source>
</evidence>
<evidence type="ECO:0000313" key="2">
    <source>
        <dbReference type="EMBL" id="AKF14762.1"/>
    </source>
</evidence>
<dbReference type="EMBL" id="KR080200">
    <property type="protein sequence ID" value="AKF14762.1"/>
    <property type="molecule type" value="Genomic_DNA"/>
</dbReference>
<reference evidence="2 3" key="1">
    <citation type="journal article" date="2015" name="Genome Announc.">
        <title>Genome Sequences of Mycobacteriophages AlanGrant, Baee, Corofin, OrangeOswald, and Vincenzo, New Members of Cluster B.</title>
        <authorList>
            <person name="Pope W.H."/>
            <person name="Carbonara M.E."/>
            <person name="Cioffi H.M."/>
            <person name="Cruz T."/>
            <person name="Dang B.Q."/>
            <person name="Doyle A.N."/>
            <person name="Fan O.H."/>
            <person name="Gallagher M."/>
            <person name="Gentile G.M."/>
            <person name="German B.A."/>
            <person name="Farrell M.E."/>
            <person name="Gerwig M."/>
            <person name="Hunter K.L."/>
            <person name="Lefever V.E."/>
            <person name="Marfisi N.A."/>
            <person name="McDonnell J.E."/>
            <person name="Monga J.K."/>
            <person name="Quiroz K.G."/>
            <person name="Pong A.C."/>
            <person name="Rimple P.A."/>
            <person name="Situ M."/>
            <person name="Sohnen P.C."/>
            <person name="Stockinger A.N."/>
            <person name="Thompson P.K."/>
            <person name="Torchio N.M."/>
            <person name="Toner C.L."/>
            <person name="Ulbrich M.C."/>
            <person name="Vohra N.I."/>
            <person name="Zakir A."/>
            <person name="Adkins N.L."/>
            <person name="Brown B.R."/>
            <person name="Churilla B.M."/>
            <person name="Kramer Z.J."/>
            <person name="Lapin J.S."/>
            <person name="Montgomery M.T."/>
            <person name="Prout A.K."/>
            <person name="Grubb S.R."/>
            <person name="Warner M.H."/>
            <person name="Bowman C.A."/>
            <person name="Russell D.A."/>
            <person name="Hatfull G.F."/>
        </authorList>
    </citation>
    <scope>NUCLEOTIDE SEQUENCE [LARGE SCALE GENOMIC DNA]</scope>
</reference>
<gene>
    <name evidence="2" type="primary">97</name>
    <name evidence="2" type="ORF">SEA_ALANGRANT_97</name>
</gene>
<dbReference type="Proteomes" id="UP000225161">
    <property type="component" value="Genome"/>
</dbReference>
<feature type="compositionally biased region" description="Basic and acidic residues" evidence="1">
    <location>
        <begin position="1"/>
        <end position="12"/>
    </location>
</feature>
<feature type="region of interest" description="Disordered" evidence="1">
    <location>
        <begin position="1"/>
        <end position="23"/>
    </location>
</feature>
<proteinExistence type="predicted"/>
<evidence type="ECO:0000313" key="3">
    <source>
        <dbReference type="Proteomes" id="UP000225161"/>
    </source>
</evidence>
<sequence>MITASRVRDTRKPVTSRSAVAQAQKARETLATAKATLEASGDQYAASLLGPHIKALTAQIAAHYQTRS</sequence>
<accession>A0A0F6SJT2</accession>
<name>A0A0F6SJT2_9CAUD</name>
<protein>
    <submittedName>
        <fullName evidence="2">Uncharacterized protein</fullName>
    </submittedName>
</protein>
<organism evidence="2 3">
    <name type="scientific">Mycobacterium phage AlanGrant</name>
    <dbReference type="NCBI Taxonomy" id="1647307"/>
    <lineage>
        <taxon>Viruses</taxon>
        <taxon>Duplodnaviria</taxon>
        <taxon>Heunggongvirae</taxon>
        <taxon>Uroviricota</taxon>
        <taxon>Caudoviricetes</taxon>
        <taxon>Bclasvirinae</taxon>
        <taxon>Coopervirus</taxon>
        <taxon>Coopervirus vincenzo</taxon>
    </lineage>
</organism>